<sequence>MKNAINDHTKLKHQQEWKTLEGLKHSKRFIENVSTSWTKKLWTLSRKQLRHIVGAFTGHFNTKHILVKMGLQDNEVCRICGEEDETMEHIMCECDALARSRMRLFGDGYSAPGDFKALPLRQIIQFMDEVIKAIELSTTPEVRVNSDAGGAEDFEPTVPVTDALSSCPAAGEEFSVLTNCCGIWELKKASLAIAIWALLKHIICWIIILTTFIYYFINDDDEKPSEIDFSVEFALGLIFLILVIPHVISVILLIQGILKPGLMCQCWAKAFPHVLHSSRPKPARGQSLRNTYSLHTTAFIFGMECYFHLVVLTYYREIRHTEPTPNPTPTPTRKEYSK</sequence>
<evidence type="ECO:0000313" key="1">
    <source>
        <dbReference type="EMBL" id="KAI8435452.1"/>
    </source>
</evidence>
<gene>
    <name evidence="1" type="ORF">MSG28_003755</name>
</gene>
<evidence type="ECO:0000313" key="2">
    <source>
        <dbReference type="Proteomes" id="UP001064048"/>
    </source>
</evidence>
<dbReference type="EMBL" id="CM046106">
    <property type="protein sequence ID" value="KAI8435452.1"/>
    <property type="molecule type" value="Genomic_DNA"/>
</dbReference>
<protein>
    <submittedName>
        <fullName evidence="1">Uncharacterized protein</fullName>
    </submittedName>
</protein>
<accession>A0ACC0KH44</accession>
<name>A0ACC0KH44_CHOFU</name>
<reference evidence="1 2" key="1">
    <citation type="journal article" date="2022" name="Genome Biol. Evol.">
        <title>The Spruce Budworm Genome: Reconstructing the Evolutionary History of Antifreeze Proteins.</title>
        <authorList>
            <person name="Beliveau C."/>
            <person name="Gagne P."/>
            <person name="Picq S."/>
            <person name="Vernygora O."/>
            <person name="Keeling C.I."/>
            <person name="Pinkney K."/>
            <person name="Doucet D."/>
            <person name="Wen F."/>
            <person name="Johnston J.S."/>
            <person name="Maaroufi H."/>
            <person name="Boyle B."/>
            <person name="Laroche J."/>
            <person name="Dewar K."/>
            <person name="Juretic N."/>
            <person name="Blackburn G."/>
            <person name="Nisole A."/>
            <person name="Brunet B."/>
            <person name="Brandao M."/>
            <person name="Lumley L."/>
            <person name="Duan J."/>
            <person name="Quan G."/>
            <person name="Lucarotti C.J."/>
            <person name="Roe A.D."/>
            <person name="Sperling F.A.H."/>
            <person name="Levesque R.C."/>
            <person name="Cusson M."/>
        </authorList>
    </citation>
    <scope>NUCLEOTIDE SEQUENCE [LARGE SCALE GENOMIC DNA]</scope>
    <source>
        <strain evidence="1">Glfc:IPQL:Cfum</strain>
    </source>
</reference>
<organism evidence="1 2">
    <name type="scientific">Choristoneura fumiferana</name>
    <name type="common">Spruce budworm moth</name>
    <name type="synonym">Archips fumiferana</name>
    <dbReference type="NCBI Taxonomy" id="7141"/>
    <lineage>
        <taxon>Eukaryota</taxon>
        <taxon>Metazoa</taxon>
        <taxon>Ecdysozoa</taxon>
        <taxon>Arthropoda</taxon>
        <taxon>Hexapoda</taxon>
        <taxon>Insecta</taxon>
        <taxon>Pterygota</taxon>
        <taxon>Neoptera</taxon>
        <taxon>Endopterygota</taxon>
        <taxon>Lepidoptera</taxon>
        <taxon>Glossata</taxon>
        <taxon>Ditrysia</taxon>
        <taxon>Tortricoidea</taxon>
        <taxon>Tortricidae</taxon>
        <taxon>Tortricinae</taxon>
        <taxon>Choristoneura</taxon>
    </lineage>
</organism>
<keyword evidence="2" id="KW-1185">Reference proteome</keyword>
<dbReference type="Proteomes" id="UP001064048">
    <property type="component" value="Chromosome 6"/>
</dbReference>
<comment type="caution">
    <text evidence="1">The sequence shown here is derived from an EMBL/GenBank/DDBJ whole genome shotgun (WGS) entry which is preliminary data.</text>
</comment>
<proteinExistence type="predicted"/>